<evidence type="ECO:0000313" key="5">
    <source>
        <dbReference type="Proteomes" id="UP001141806"/>
    </source>
</evidence>
<dbReference type="Gene3D" id="3.80.10.10">
    <property type="entry name" value="Ribonuclease Inhibitor"/>
    <property type="match status" value="2"/>
</dbReference>
<dbReference type="PANTHER" id="PTHR48007">
    <property type="entry name" value="LEUCINE-RICH REPEAT RECEPTOR-LIKE PROTEIN KINASE PXC1"/>
    <property type="match status" value="1"/>
</dbReference>
<dbReference type="Pfam" id="PF13855">
    <property type="entry name" value="LRR_8"/>
    <property type="match status" value="1"/>
</dbReference>
<proteinExistence type="predicted"/>
<accession>A0A9Q0K702</accession>
<evidence type="ECO:0000256" key="1">
    <source>
        <dbReference type="ARBA" id="ARBA00022614"/>
    </source>
</evidence>
<dbReference type="PANTHER" id="PTHR48007:SF76">
    <property type="entry name" value="OS03G0145102 PROTEIN"/>
    <property type="match status" value="1"/>
</dbReference>
<keyword evidence="2" id="KW-0677">Repeat</keyword>
<feature type="domain" description="Leucine-rich repeat-containing N-terminal plant-type" evidence="3">
    <location>
        <begin position="10"/>
        <end position="24"/>
    </location>
</feature>
<dbReference type="OrthoDB" id="4062651at2759"/>
<dbReference type="SUPFAM" id="SSF52058">
    <property type="entry name" value="L domain-like"/>
    <property type="match status" value="1"/>
</dbReference>
<evidence type="ECO:0000313" key="4">
    <source>
        <dbReference type="EMBL" id="KAJ4964398.1"/>
    </source>
</evidence>
<dbReference type="PRINTS" id="PR00019">
    <property type="entry name" value="LEURICHRPT"/>
</dbReference>
<dbReference type="AlphaFoldDB" id="A0A9Q0K702"/>
<name>A0A9Q0K702_9MAGN</name>
<dbReference type="EMBL" id="JAMYWD010000008">
    <property type="protein sequence ID" value="KAJ4964398.1"/>
    <property type="molecule type" value="Genomic_DNA"/>
</dbReference>
<reference evidence="4" key="1">
    <citation type="journal article" date="2023" name="Plant J.">
        <title>The genome of the king protea, Protea cynaroides.</title>
        <authorList>
            <person name="Chang J."/>
            <person name="Duong T.A."/>
            <person name="Schoeman C."/>
            <person name="Ma X."/>
            <person name="Roodt D."/>
            <person name="Barker N."/>
            <person name="Li Z."/>
            <person name="Van de Peer Y."/>
            <person name="Mizrachi E."/>
        </authorList>
    </citation>
    <scope>NUCLEOTIDE SEQUENCE</scope>
    <source>
        <tissue evidence="4">Young leaves</tissue>
    </source>
</reference>
<protein>
    <recommendedName>
        <fullName evidence="3">Leucine-rich repeat-containing N-terminal plant-type domain-containing protein</fullName>
    </recommendedName>
</protein>
<evidence type="ECO:0000256" key="2">
    <source>
        <dbReference type="ARBA" id="ARBA00022737"/>
    </source>
</evidence>
<evidence type="ECO:0000259" key="3">
    <source>
        <dbReference type="Pfam" id="PF08263"/>
    </source>
</evidence>
<dbReference type="InterPro" id="IPR001611">
    <property type="entry name" value="Leu-rich_rpt"/>
</dbReference>
<gene>
    <name evidence="4" type="ORF">NE237_024337</name>
</gene>
<comment type="caution">
    <text evidence="4">The sequence shown here is derived from an EMBL/GenBank/DDBJ whole genome shotgun (WGS) entry which is preliminary data.</text>
</comment>
<dbReference type="InterPro" id="IPR013210">
    <property type="entry name" value="LRR_N_plant-typ"/>
</dbReference>
<dbReference type="Pfam" id="PF00560">
    <property type="entry name" value="LRR_1"/>
    <property type="match status" value="1"/>
</dbReference>
<keyword evidence="1" id="KW-0433">Leucine-rich repeat</keyword>
<keyword evidence="5" id="KW-1185">Reference proteome</keyword>
<organism evidence="4 5">
    <name type="scientific">Protea cynaroides</name>
    <dbReference type="NCBI Taxonomy" id="273540"/>
    <lineage>
        <taxon>Eukaryota</taxon>
        <taxon>Viridiplantae</taxon>
        <taxon>Streptophyta</taxon>
        <taxon>Embryophyta</taxon>
        <taxon>Tracheophyta</taxon>
        <taxon>Spermatophyta</taxon>
        <taxon>Magnoliopsida</taxon>
        <taxon>Proteales</taxon>
        <taxon>Proteaceae</taxon>
        <taxon>Protea</taxon>
    </lineage>
</organism>
<dbReference type="InterPro" id="IPR032675">
    <property type="entry name" value="LRR_dom_sf"/>
</dbReference>
<dbReference type="InterPro" id="IPR046959">
    <property type="entry name" value="PRK1-6/SRF4-like"/>
</dbReference>
<dbReference type="Pfam" id="PF08263">
    <property type="entry name" value="LRRNT_2"/>
    <property type="match status" value="1"/>
</dbReference>
<dbReference type="Proteomes" id="UP001141806">
    <property type="component" value="Unassembled WGS sequence"/>
</dbReference>
<sequence length="173" mass="19260">MRKLNTYLNETDPNPCSWKGVTCSNNNRSITRLTFRCLKLSNSDFLTDSCAIDTLESLDVSQNSLTSIPDKFITDCGRINVLYILNFSANRLSDVLPTFSGFKGLQYLDLSYNSLSGNINSQLNGLVGLRSLNLSFNRFNGSVPTKLGKDMVLKELELAVNSFDGRIPEVLMN</sequence>
<dbReference type="FunFam" id="3.80.10.10:FF:000512">
    <property type="entry name" value="Leucine-rich repeat receptor-like serine/threonine-protein kinase BAM3"/>
    <property type="match status" value="1"/>
</dbReference>